<evidence type="ECO:0000313" key="7">
    <source>
        <dbReference type="EMBL" id="NDV62496.1"/>
    </source>
</evidence>
<evidence type="ECO:0000256" key="5">
    <source>
        <dbReference type="ARBA" id="ARBA00023315"/>
    </source>
</evidence>
<evidence type="ECO:0000256" key="1">
    <source>
        <dbReference type="ARBA" id="ARBA00022516"/>
    </source>
</evidence>
<sequence>MSATSIHPTAVIEDGAELAPDVIVGAFAYVGPMVKLGPGCRLHHHASVEGNTFMGERNEVFPYALIGGRTQDKKWTGDEAPVIIGDDNIFREYCSVHPATFKDKATAIGSRNLFCAYSHIGHECRVGNDCIFSNNATLGGHVCIGDHVIIGGLTAVHQFCQVGGGAMIGGCCKVLQDVLPHALAEGYPATHRTINKVGMQRCGFDEEAIQIAARIHKLFFRKGLNKAQAIKALEAGELGTHALVEEALAFARRSERGLA</sequence>
<comment type="caution">
    <text evidence="7">The sequence shown here is derived from an EMBL/GenBank/DDBJ whole genome shotgun (WGS) entry which is preliminary data.</text>
</comment>
<dbReference type="Gene3D" id="1.20.1180.10">
    <property type="entry name" value="Udp N-acetylglucosamine O-acyltransferase, C-terminal domain"/>
    <property type="match status" value="1"/>
</dbReference>
<dbReference type="PANTHER" id="PTHR43480:SF1">
    <property type="entry name" value="ACYL-[ACYL-CARRIER-PROTEIN]--UDP-N-ACETYLGLUCOSAMINE O-ACYLTRANSFERASE, MITOCHONDRIAL-RELATED"/>
    <property type="match status" value="1"/>
</dbReference>
<name>A0A6B2M293_9BACT</name>
<protein>
    <submittedName>
        <fullName evidence="7">Acyl-ACP--UDP-N-acetylglucosamine O-acyltransferase</fullName>
        <ecNumber evidence="7">2.3.1.129</ecNumber>
    </submittedName>
</protein>
<dbReference type="InterPro" id="IPR011004">
    <property type="entry name" value="Trimer_LpxA-like_sf"/>
</dbReference>
<dbReference type="AlphaFoldDB" id="A0A6B2M293"/>
<dbReference type="InterPro" id="IPR029098">
    <property type="entry name" value="Acetyltransf_C"/>
</dbReference>
<dbReference type="GO" id="GO:0009245">
    <property type="term" value="P:lipid A biosynthetic process"/>
    <property type="evidence" value="ECO:0007669"/>
    <property type="project" value="UniProtKB-KW"/>
</dbReference>
<dbReference type="RefSeq" id="WP_163964449.1">
    <property type="nucleotide sequence ID" value="NZ_JAAGNX010000002.1"/>
</dbReference>
<dbReference type="InterPro" id="IPR037157">
    <property type="entry name" value="Acetyltransf_C_sf"/>
</dbReference>
<evidence type="ECO:0000256" key="2">
    <source>
        <dbReference type="ARBA" id="ARBA00022556"/>
    </source>
</evidence>
<dbReference type="CDD" id="cd03351">
    <property type="entry name" value="LbH_UDP-GlcNAc_AT"/>
    <property type="match status" value="1"/>
</dbReference>
<evidence type="ECO:0000256" key="3">
    <source>
        <dbReference type="ARBA" id="ARBA00022679"/>
    </source>
</evidence>
<keyword evidence="1" id="KW-0444">Lipid biosynthesis</keyword>
<dbReference type="PIRSF" id="PIRSF000456">
    <property type="entry name" value="UDP-GlcNAc_acltr"/>
    <property type="match status" value="1"/>
</dbReference>
<keyword evidence="3 7" id="KW-0808">Transferase</keyword>
<dbReference type="Pfam" id="PF13720">
    <property type="entry name" value="Acetyltransf_11"/>
    <property type="match status" value="1"/>
</dbReference>
<dbReference type="EMBL" id="JAAGNX010000002">
    <property type="protein sequence ID" value="NDV62496.1"/>
    <property type="molecule type" value="Genomic_DNA"/>
</dbReference>
<dbReference type="Proteomes" id="UP000478417">
    <property type="component" value="Unassembled WGS sequence"/>
</dbReference>
<dbReference type="NCBIfam" id="TIGR01852">
    <property type="entry name" value="lipid_A_lpxA"/>
    <property type="match status" value="1"/>
</dbReference>
<feature type="domain" description="UDP N-acetylglucosamine O-acyltransferase C-terminal" evidence="6">
    <location>
        <begin position="177"/>
        <end position="258"/>
    </location>
</feature>
<accession>A0A6B2M293</accession>
<proteinExistence type="predicted"/>
<dbReference type="GO" id="GO:0008780">
    <property type="term" value="F:acyl-[acyl-carrier-protein]-UDP-N-acetylglucosamine O-acyltransferase activity"/>
    <property type="evidence" value="ECO:0007669"/>
    <property type="project" value="UniProtKB-EC"/>
</dbReference>
<dbReference type="EC" id="2.3.1.129" evidence="7"/>
<dbReference type="InterPro" id="IPR010137">
    <property type="entry name" value="Lipid_A_LpxA"/>
</dbReference>
<dbReference type="NCBIfam" id="NF003657">
    <property type="entry name" value="PRK05289.1"/>
    <property type="match status" value="1"/>
</dbReference>
<dbReference type="Gene3D" id="2.160.10.10">
    <property type="entry name" value="Hexapeptide repeat proteins"/>
    <property type="match status" value="1"/>
</dbReference>
<evidence type="ECO:0000313" key="8">
    <source>
        <dbReference type="Proteomes" id="UP000478417"/>
    </source>
</evidence>
<keyword evidence="4" id="KW-0443">Lipid metabolism</keyword>
<gene>
    <name evidence="7" type="primary">lpxA</name>
    <name evidence="7" type="ORF">G0Q06_08545</name>
</gene>
<organism evidence="7 8">
    <name type="scientific">Oceanipulchritudo coccoides</name>
    <dbReference type="NCBI Taxonomy" id="2706888"/>
    <lineage>
        <taxon>Bacteria</taxon>
        <taxon>Pseudomonadati</taxon>
        <taxon>Verrucomicrobiota</taxon>
        <taxon>Opitutia</taxon>
        <taxon>Puniceicoccales</taxon>
        <taxon>Oceanipulchritudinaceae</taxon>
        <taxon>Oceanipulchritudo</taxon>
    </lineage>
</organism>
<dbReference type="SUPFAM" id="SSF51161">
    <property type="entry name" value="Trimeric LpxA-like enzymes"/>
    <property type="match status" value="1"/>
</dbReference>
<keyword evidence="5 7" id="KW-0012">Acyltransferase</keyword>
<keyword evidence="8" id="KW-1185">Reference proteome</keyword>
<evidence type="ECO:0000256" key="4">
    <source>
        <dbReference type="ARBA" id="ARBA00023098"/>
    </source>
</evidence>
<dbReference type="PANTHER" id="PTHR43480">
    <property type="entry name" value="ACYL-[ACYL-CARRIER-PROTEIN]--UDP-N-ACETYLGLUCOSAMINE O-ACYLTRANSFERASE"/>
    <property type="match status" value="1"/>
</dbReference>
<evidence type="ECO:0000259" key="6">
    <source>
        <dbReference type="Pfam" id="PF13720"/>
    </source>
</evidence>
<dbReference type="GO" id="GO:0016020">
    <property type="term" value="C:membrane"/>
    <property type="evidence" value="ECO:0007669"/>
    <property type="project" value="GOC"/>
</dbReference>
<reference evidence="7 8" key="1">
    <citation type="submission" date="2020-02" db="EMBL/GenBank/DDBJ databases">
        <title>Albibacoteraceae fam. nov., the first described family within the subdivision 4 Verrucomicrobia.</title>
        <authorList>
            <person name="Xi F."/>
        </authorList>
    </citation>
    <scope>NUCLEOTIDE SEQUENCE [LARGE SCALE GENOMIC DNA]</scope>
    <source>
        <strain evidence="7 8">CK1056</strain>
    </source>
</reference>
<keyword evidence="2" id="KW-0441">Lipid A biosynthesis</keyword>